<dbReference type="EMBL" id="AECZ01000042">
    <property type="protein sequence ID" value="EFL49481.1"/>
    <property type="molecule type" value="Genomic_DNA"/>
</dbReference>
<dbReference type="OrthoDB" id="5456755at2"/>
<reference evidence="2 3" key="1">
    <citation type="submission" date="2010-08" db="EMBL/GenBank/DDBJ databases">
        <title>The draft genome of Desulfovibrio fructosovorans JJ.</title>
        <authorList>
            <consortium name="US DOE Joint Genome Institute (JGI-PGF)"/>
            <person name="Lucas S."/>
            <person name="Copeland A."/>
            <person name="Lapidus A."/>
            <person name="Cheng J.-F."/>
            <person name="Bruce D."/>
            <person name="Goodwin L."/>
            <person name="Pitluck S."/>
            <person name="Land M.L."/>
            <person name="Hauser L."/>
            <person name="Chang Y.-J."/>
            <person name="Jeffries C."/>
            <person name="Wall J.D."/>
            <person name="Stahl D.A."/>
            <person name="Arkin A.P."/>
            <person name="Dehal P."/>
            <person name="Stolyar S.M."/>
            <person name="Hazen T.C."/>
            <person name="Woyke T.J."/>
        </authorList>
    </citation>
    <scope>NUCLEOTIDE SEQUENCE [LARGE SCALE GENOMIC DNA]</scope>
    <source>
        <strain evidence="2 3">JJ</strain>
    </source>
</reference>
<evidence type="ECO:0000313" key="2">
    <source>
        <dbReference type="EMBL" id="EFL49481.1"/>
    </source>
</evidence>
<organism evidence="2 3">
    <name type="scientific">Solidesulfovibrio fructosivorans JJ]</name>
    <dbReference type="NCBI Taxonomy" id="596151"/>
    <lineage>
        <taxon>Bacteria</taxon>
        <taxon>Pseudomonadati</taxon>
        <taxon>Thermodesulfobacteriota</taxon>
        <taxon>Desulfovibrionia</taxon>
        <taxon>Desulfovibrionales</taxon>
        <taxon>Desulfovibrionaceae</taxon>
        <taxon>Solidesulfovibrio</taxon>
    </lineage>
</organism>
<sequence length="106" mass="11493" precursor="true">MRRLLPSILGLPALIFLLAAAASAQGFGPKNYGECVMVNAKRAASPDGGMLMRRACKCRFQNPKEPGCEKYTQAALDCMIANLVPADTNDKAWGVERACRTKHPVK</sequence>
<name>E1K1P3_SOLFR</name>
<feature type="chain" id="PRO_5003148095" evidence="1">
    <location>
        <begin position="25"/>
        <end position="106"/>
    </location>
</feature>
<comment type="caution">
    <text evidence="2">The sequence shown here is derived from an EMBL/GenBank/DDBJ whole genome shotgun (WGS) entry which is preliminary data.</text>
</comment>
<dbReference type="Proteomes" id="UP000006250">
    <property type="component" value="Unassembled WGS sequence"/>
</dbReference>
<dbReference type="eggNOG" id="ENOG5031815">
    <property type="taxonomic scope" value="Bacteria"/>
</dbReference>
<accession>E1K1P3</accession>
<dbReference type="AlphaFoldDB" id="E1K1P3"/>
<gene>
    <name evidence="2" type="ORF">DesfrDRAFT_3793</name>
</gene>
<keyword evidence="1" id="KW-0732">Signal</keyword>
<evidence type="ECO:0000256" key="1">
    <source>
        <dbReference type="SAM" id="SignalP"/>
    </source>
</evidence>
<dbReference type="RefSeq" id="WP_005996571.1">
    <property type="nucleotide sequence ID" value="NZ_AECZ01000042.1"/>
</dbReference>
<proteinExistence type="predicted"/>
<feature type="signal peptide" evidence="1">
    <location>
        <begin position="1"/>
        <end position="24"/>
    </location>
</feature>
<keyword evidence="3" id="KW-1185">Reference proteome</keyword>
<protein>
    <submittedName>
        <fullName evidence="2">Uncharacterized protein</fullName>
    </submittedName>
</protein>
<evidence type="ECO:0000313" key="3">
    <source>
        <dbReference type="Proteomes" id="UP000006250"/>
    </source>
</evidence>